<proteinExistence type="predicted"/>
<dbReference type="PANTHER" id="PTHR45089:SF21">
    <property type="entry name" value="TRICHOHYALIN-LIKE PROTEIN (DUF3444)"/>
    <property type="match status" value="1"/>
</dbReference>
<evidence type="ECO:0000259" key="2">
    <source>
        <dbReference type="Pfam" id="PF11926"/>
    </source>
</evidence>
<feature type="compositionally biased region" description="Basic and acidic residues" evidence="1">
    <location>
        <begin position="26"/>
        <end position="41"/>
    </location>
</feature>
<reference evidence="3" key="1">
    <citation type="submission" date="2023-03" db="EMBL/GenBank/DDBJ databases">
        <authorList>
            <person name="Julca I."/>
        </authorList>
    </citation>
    <scope>NUCLEOTIDE SEQUENCE</scope>
</reference>
<gene>
    <name evidence="3" type="ORF">OLC1_LOCUS3253</name>
</gene>
<organism evidence="3 4">
    <name type="scientific">Oldenlandia corymbosa var. corymbosa</name>
    <dbReference type="NCBI Taxonomy" id="529605"/>
    <lineage>
        <taxon>Eukaryota</taxon>
        <taxon>Viridiplantae</taxon>
        <taxon>Streptophyta</taxon>
        <taxon>Embryophyta</taxon>
        <taxon>Tracheophyta</taxon>
        <taxon>Spermatophyta</taxon>
        <taxon>Magnoliopsida</taxon>
        <taxon>eudicotyledons</taxon>
        <taxon>Gunneridae</taxon>
        <taxon>Pentapetalae</taxon>
        <taxon>asterids</taxon>
        <taxon>lamiids</taxon>
        <taxon>Gentianales</taxon>
        <taxon>Rubiaceae</taxon>
        <taxon>Rubioideae</taxon>
        <taxon>Spermacoceae</taxon>
        <taxon>Hedyotis-Oldenlandia complex</taxon>
        <taxon>Oldenlandia</taxon>
    </lineage>
</organism>
<name>A0AAV1CA18_OLDCO</name>
<evidence type="ECO:0000313" key="3">
    <source>
        <dbReference type="EMBL" id="CAI9091292.1"/>
    </source>
</evidence>
<dbReference type="EMBL" id="OX459118">
    <property type="protein sequence ID" value="CAI9091292.1"/>
    <property type="molecule type" value="Genomic_DNA"/>
</dbReference>
<dbReference type="InterPro" id="IPR024593">
    <property type="entry name" value="DUF3444"/>
</dbReference>
<dbReference type="Pfam" id="PF11926">
    <property type="entry name" value="DUF3444"/>
    <property type="match status" value="1"/>
</dbReference>
<protein>
    <submittedName>
        <fullName evidence="3">OLC1v1026271C1</fullName>
    </submittedName>
</protein>
<dbReference type="AlphaFoldDB" id="A0AAV1CA18"/>
<feature type="domain" description="DUF3444" evidence="2">
    <location>
        <begin position="49"/>
        <end position="262"/>
    </location>
</feature>
<feature type="region of interest" description="Disordered" evidence="1">
    <location>
        <begin position="26"/>
        <end position="50"/>
    </location>
</feature>
<keyword evidence="4" id="KW-1185">Reference proteome</keyword>
<accession>A0AAV1CA18</accession>
<dbReference type="Proteomes" id="UP001161247">
    <property type="component" value="Chromosome 1"/>
</dbReference>
<dbReference type="PANTHER" id="PTHR45089">
    <property type="entry name" value="DNAJ HEAT SHOCK AMINO-TERMINAL DOMAIN PROTEIN-RELATED"/>
    <property type="match status" value="1"/>
</dbReference>
<evidence type="ECO:0000256" key="1">
    <source>
        <dbReference type="SAM" id="MobiDB-lite"/>
    </source>
</evidence>
<sequence length="295" mass="33945">MRLLLKRSFFDKMAGRKRVCDADKEMNLEEESGNKRAKSPDLEESGMPKDITVLDPCFTSPEKENPARRINVGEIWACFDAKDKMPRTYAQVLNYIDKGHEQVMVEVTRLKPFPVYSGDKEWIAAGFPATCGIFQQGDTSVESPDNFSHRIICKRQRPCVILEYFHVRVKLGQSTNIGTSRNGYKAKENARLWRFFQLLFFMGATSPCFRIRVGYLDRITGFVNLFKRRSKKNGAEDEDTSFELPETSLYRFSHKVPNVKRTCIDGGGIPDFIFELHPKCFPKSGFQQEKLVLLK</sequence>
<evidence type="ECO:0000313" key="4">
    <source>
        <dbReference type="Proteomes" id="UP001161247"/>
    </source>
</evidence>